<feature type="compositionally biased region" description="Polar residues" evidence="1">
    <location>
        <begin position="206"/>
        <end position="220"/>
    </location>
</feature>
<name>A0A914PC15_9BILA</name>
<feature type="compositionally biased region" description="Low complexity" evidence="1">
    <location>
        <begin position="289"/>
        <end position="303"/>
    </location>
</feature>
<proteinExistence type="predicted"/>
<protein>
    <submittedName>
        <fullName evidence="3">Uncharacterized protein</fullName>
    </submittedName>
</protein>
<accession>A0A914PC15</accession>
<feature type="region of interest" description="Disordered" evidence="1">
    <location>
        <begin position="288"/>
        <end position="368"/>
    </location>
</feature>
<dbReference type="Proteomes" id="UP000887578">
    <property type="component" value="Unplaced"/>
</dbReference>
<evidence type="ECO:0000256" key="1">
    <source>
        <dbReference type="SAM" id="MobiDB-lite"/>
    </source>
</evidence>
<feature type="region of interest" description="Disordered" evidence="1">
    <location>
        <begin position="204"/>
        <end position="269"/>
    </location>
</feature>
<organism evidence="2 3">
    <name type="scientific">Panagrolaimus davidi</name>
    <dbReference type="NCBI Taxonomy" id="227884"/>
    <lineage>
        <taxon>Eukaryota</taxon>
        <taxon>Metazoa</taxon>
        <taxon>Ecdysozoa</taxon>
        <taxon>Nematoda</taxon>
        <taxon>Chromadorea</taxon>
        <taxon>Rhabditida</taxon>
        <taxon>Tylenchina</taxon>
        <taxon>Panagrolaimomorpha</taxon>
        <taxon>Panagrolaimoidea</taxon>
        <taxon>Panagrolaimidae</taxon>
        <taxon>Panagrolaimus</taxon>
    </lineage>
</organism>
<reference evidence="3" key="1">
    <citation type="submission" date="2022-11" db="UniProtKB">
        <authorList>
            <consortium name="WormBaseParasite"/>
        </authorList>
    </citation>
    <scope>IDENTIFICATION</scope>
</reference>
<evidence type="ECO:0000313" key="3">
    <source>
        <dbReference type="WBParaSite" id="PDA_v2.g12275.t1"/>
    </source>
</evidence>
<dbReference type="AlphaFoldDB" id="A0A914PC15"/>
<dbReference type="WBParaSite" id="PDA_v2.g12275.t1">
    <property type="protein sequence ID" value="PDA_v2.g12275.t1"/>
    <property type="gene ID" value="PDA_v2.g12275"/>
</dbReference>
<feature type="compositionally biased region" description="Polar residues" evidence="1">
    <location>
        <begin position="235"/>
        <end position="252"/>
    </location>
</feature>
<sequence length="414" mass="46216">MAYSNSVIKANHFLVELLPEARNGFLLAMQKFGANHKTSRTFTESNISGIESLSITTTYENIVLRNNFSPEYICDLNNEFELIISGKYSNYMVNLPFTIINKKEQWSLCCKINFTLHLSQLLDKGLYVVVSIPLYGIQAVINYNCFTKDVTVTYRLPVSDGTPEDRNKASSDGCKLVCLNMDIIKNKVDKRIFEPNNVVMPPPVFSWSNDPRSSESNRFSSDIRPPPPPHRPGGSLNQQPIVPNTIQNHSVYSNTPNTSPPSIPQRPNTIWSRSYSAQAGYSTQFSFGTQRNTSTQSSTSINQYSAVPPRIAPKPQTFQNTPQPPPYSYSAPNTPNTIQPQPLQRPPQPQPQTISTGTKTEPVRKGADQFSVTVNKACNGIDRFMTKASNALSPTKKSNQNNQQQQIAPVVKTY</sequence>
<evidence type="ECO:0000313" key="2">
    <source>
        <dbReference type="Proteomes" id="UP000887578"/>
    </source>
</evidence>
<feature type="region of interest" description="Disordered" evidence="1">
    <location>
        <begin position="392"/>
        <end position="414"/>
    </location>
</feature>
<keyword evidence="2" id="KW-1185">Reference proteome</keyword>